<comment type="function">
    <text evidence="1">Removes C-terminal D-alanyl residues from sugar-peptide cell wall precursors.</text>
</comment>
<evidence type="ECO:0000259" key="17">
    <source>
        <dbReference type="SMART" id="SM00936"/>
    </source>
</evidence>
<evidence type="ECO:0000256" key="16">
    <source>
        <dbReference type="SAM" id="SignalP"/>
    </source>
</evidence>
<dbReference type="Proteomes" id="UP000217083">
    <property type="component" value="Unassembled WGS sequence"/>
</dbReference>
<sequence length="390" mass="43113">MRRFTTLLLTMVLIFSLPALTGVAEEKKGQKLDLAKNSSSAIIMERDTGTVIYEKNSHEKLPPASMTKIMTMILIMEALEKGKISLDDKVRASENAASMGGSQIFLEAGEEMTVRELLLGIAVASGNDASVAMAEHISGSVDAFIGEMNEKAKEIGVKNTYFKNTTGLPADGHYSTAYDMALMAKELLKYEDITKFTGIYDDYLRKGSDKEFWLVNTNKLVKFYDGVDGLKTGFTREAKYCLTATAKKNDMRIITVVMGAPTSKERNAQVSQMLDYAFTHYQTHKKYKKNEKIQDVKVSKGNKDKLKVLTSESISILTEKGAKVEGVTEKVKLKKLSVPIKKGDQVGSLILEKDGKVLSKTALVAGDDVKEASFWQLFKRSISGFTKKSN</sequence>
<dbReference type="Gene3D" id="3.40.710.10">
    <property type="entry name" value="DD-peptidase/beta-lactamase superfamily"/>
    <property type="match status" value="1"/>
</dbReference>
<dbReference type="InterPro" id="IPR012907">
    <property type="entry name" value="Peptidase_S11_C"/>
</dbReference>
<keyword evidence="9" id="KW-0133">Cell shape</keyword>
<feature type="active site" description="Proton acceptor" evidence="13">
    <location>
        <position position="68"/>
    </location>
</feature>
<feature type="active site" description="Acyl-ester intermediate" evidence="13">
    <location>
        <position position="65"/>
    </location>
</feature>
<keyword evidence="6" id="KW-0645">Protease</keyword>
<comment type="pathway">
    <text evidence="2">Cell wall biogenesis; peptidoglycan biosynthesis.</text>
</comment>
<dbReference type="PRINTS" id="PR00725">
    <property type="entry name" value="DADACBPTASE1"/>
</dbReference>
<keyword evidence="5 18" id="KW-0121">Carboxypeptidase</keyword>
<evidence type="ECO:0000256" key="6">
    <source>
        <dbReference type="ARBA" id="ARBA00022670"/>
    </source>
</evidence>
<evidence type="ECO:0000256" key="14">
    <source>
        <dbReference type="PIRSR" id="PIRSR618044-2"/>
    </source>
</evidence>
<feature type="binding site" evidence="14">
    <location>
        <position position="231"/>
    </location>
    <ligand>
        <name>substrate</name>
    </ligand>
</feature>
<evidence type="ECO:0000313" key="18">
    <source>
        <dbReference type="EMBL" id="OZM57133.1"/>
    </source>
</evidence>
<evidence type="ECO:0000256" key="7">
    <source>
        <dbReference type="ARBA" id="ARBA00022729"/>
    </source>
</evidence>
<reference evidence="19" key="1">
    <citation type="submission" date="2017-08" db="EMBL/GenBank/DDBJ databases">
        <authorList>
            <person name="Huang Z."/>
        </authorList>
    </citation>
    <scope>NUCLEOTIDE SEQUENCE [LARGE SCALE GENOMIC DNA]</scope>
    <source>
        <strain evidence="19">SA5d-4</strain>
    </source>
</reference>
<protein>
    <recommendedName>
        <fullName evidence="4">serine-type D-Ala-D-Ala carboxypeptidase</fullName>
        <ecNumber evidence="4">3.4.16.4</ecNumber>
    </recommendedName>
</protein>
<feature type="active site" evidence="13">
    <location>
        <position position="125"/>
    </location>
</feature>
<keyword evidence="8" id="KW-0378">Hydrolase</keyword>
<dbReference type="InterPro" id="IPR037167">
    <property type="entry name" value="Peptidase_S11_C_sf"/>
</dbReference>
<dbReference type="InterPro" id="IPR015956">
    <property type="entry name" value="Peniciliin-bd_prot_C_sf"/>
</dbReference>
<keyword evidence="19" id="KW-1185">Reference proteome</keyword>
<dbReference type="PANTHER" id="PTHR21581:SF6">
    <property type="entry name" value="TRAFFICKING PROTEIN PARTICLE COMPLEX SUBUNIT 12"/>
    <property type="match status" value="1"/>
</dbReference>
<dbReference type="GO" id="GO:0009002">
    <property type="term" value="F:serine-type D-Ala-D-Ala carboxypeptidase activity"/>
    <property type="evidence" value="ECO:0007669"/>
    <property type="project" value="UniProtKB-EC"/>
</dbReference>
<dbReference type="EC" id="3.4.16.4" evidence="4"/>
<evidence type="ECO:0000256" key="1">
    <source>
        <dbReference type="ARBA" id="ARBA00003217"/>
    </source>
</evidence>
<dbReference type="InterPro" id="IPR012338">
    <property type="entry name" value="Beta-lactam/transpept-like"/>
</dbReference>
<dbReference type="Gene3D" id="2.60.410.10">
    <property type="entry name" value="D-Ala-D-Ala carboxypeptidase, C-terminal domain"/>
    <property type="match status" value="1"/>
</dbReference>
<proteinExistence type="inferred from homology"/>
<evidence type="ECO:0000256" key="2">
    <source>
        <dbReference type="ARBA" id="ARBA00004752"/>
    </source>
</evidence>
<comment type="similarity">
    <text evidence="3 15">Belongs to the peptidase S11 family.</text>
</comment>
<dbReference type="SUPFAM" id="SSF56601">
    <property type="entry name" value="beta-lactamase/transpeptidase-like"/>
    <property type="match status" value="1"/>
</dbReference>
<evidence type="ECO:0000256" key="13">
    <source>
        <dbReference type="PIRSR" id="PIRSR618044-1"/>
    </source>
</evidence>
<evidence type="ECO:0000256" key="3">
    <source>
        <dbReference type="ARBA" id="ARBA00007164"/>
    </source>
</evidence>
<evidence type="ECO:0000256" key="5">
    <source>
        <dbReference type="ARBA" id="ARBA00022645"/>
    </source>
</evidence>
<dbReference type="UniPathway" id="UPA00219"/>
<keyword evidence="10" id="KW-0573">Peptidoglycan synthesis</keyword>
<name>A0A263BTR6_9BACI</name>
<dbReference type="Pfam" id="PF07943">
    <property type="entry name" value="PBP5_C"/>
    <property type="match status" value="1"/>
</dbReference>
<dbReference type="GO" id="GO:0071555">
    <property type="term" value="P:cell wall organization"/>
    <property type="evidence" value="ECO:0007669"/>
    <property type="project" value="UniProtKB-KW"/>
</dbReference>
<reference evidence="18 19" key="2">
    <citation type="submission" date="2017-09" db="EMBL/GenBank/DDBJ databases">
        <title>Bacillus patelloidae sp. nov., isolated from the intestinal tract of a marine limpet.</title>
        <authorList>
            <person name="Liu R."/>
            <person name="Dong C."/>
            <person name="Shao Z."/>
        </authorList>
    </citation>
    <scope>NUCLEOTIDE SEQUENCE [LARGE SCALE GENOMIC DNA]</scope>
    <source>
        <strain evidence="18 19">SA5d-4</strain>
    </source>
</reference>
<evidence type="ECO:0000256" key="8">
    <source>
        <dbReference type="ARBA" id="ARBA00022801"/>
    </source>
</evidence>
<dbReference type="GO" id="GO:0009252">
    <property type="term" value="P:peptidoglycan biosynthetic process"/>
    <property type="evidence" value="ECO:0007669"/>
    <property type="project" value="UniProtKB-UniPathway"/>
</dbReference>
<evidence type="ECO:0000256" key="10">
    <source>
        <dbReference type="ARBA" id="ARBA00022984"/>
    </source>
</evidence>
<dbReference type="SMART" id="SM00936">
    <property type="entry name" value="PBP5_C"/>
    <property type="match status" value="1"/>
</dbReference>
<evidence type="ECO:0000256" key="11">
    <source>
        <dbReference type="ARBA" id="ARBA00023316"/>
    </source>
</evidence>
<dbReference type="PANTHER" id="PTHR21581">
    <property type="entry name" value="D-ALANYL-D-ALANINE CARBOXYPEPTIDASE"/>
    <property type="match status" value="1"/>
</dbReference>
<organism evidence="18 19">
    <name type="scientific">Lottiidibacillus patelloidae</name>
    <dbReference type="NCBI Taxonomy" id="2670334"/>
    <lineage>
        <taxon>Bacteria</taxon>
        <taxon>Bacillati</taxon>
        <taxon>Bacillota</taxon>
        <taxon>Bacilli</taxon>
        <taxon>Bacillales</taxon>
        <taxon>Bacillaceae</taxon>
        <taxon>Lottiidibacillus</taxon>
    </lineage>
</organism>
<evidence type="ECO:0000256" key="15">
    <source>
        <dbReference type="RuleBase" id="RU004016"/>
    </source>
</evidence>
<dbReference type="GO" id="GO:0008360">
    <property type="term" value="P:regulation of cell shape"/>
    <property type="evidence" value="ECO:0007669"/>
    <property type="project" value="UniProtKB-KW"/>
</dbReference>
<evidence type="ECO:0000256" key="4">
    <source>
        <dbReference type="ARBA" id="ARBA00012448"/>
    </source>
</evidence>
<comment type="caution">
    <text evidence="18">The sequence shown here is derived from an EMBL/GenBank/DDBJ whole genome shotgun (WGS) entry which is preliminary data.</text>
</comment>
<comment type="catalytic activity">
    <reaction evidence="12">
        <text>Preferential cleavage: (Ac)2-L-Lys-D-Ala-|-D-Ala. Also transpeptidation of peptidyl-alanyl moieties that are N-acyl substituents of D-alanine.</text>
        <dbReference type="EC" id="3.4.16.4"/>
    </reaction>
</comment>
<feature type="chain" id="PRO_5039068071" description="serine-type D-Ala-D-Ala carboxypeptidase" evidence="16">
    <location>
        <begin position="22"/>
        <end position="390"/>
    </location>
</feature>
<dbReference type="InterPro" id="IPR001967">
    <property type="entry name" value="Peptidase_S11_N"/>
</dbReference>
<keyword evidence="7 16" id="KW-0732">Signal</keyword>
<evidence type="ECO:0000313" key="19">
    <source>
        <dbReference type="Proteomes" id="UP000217083"/>
    </source>
</evidence>
<dbReference type="RefSeq" id="WP_094923525.1">
    <property type="nucleotide sequence ID" value="NZ_NPIA01000003.1"/>
</dbReference>
<dbReference type="GO" id="GO:0006508">
    <property type="term" value="P:proteolysis"/>
    <property type="evidence" value="ECO:0007669"/>
    <property type="project" value="UniProtKB-KW"/>
</dbReference>
<dbReference type="InterPro" id="IPR018044">
    <property type="entry name" value="Peptidase_S11"/>
</dbReference>
<feature type="domain" description="Peptidase S11 D-Ala-D-Ala carboxypeptidase A C-terminal" evidence="17">
    <location>
        <begin position="281"/>
        <end position="371"/>
    </location>
</feature>
<accession>A0A263BTR6</accession>
<dbReference type="Pfam" id="PF00768">
    <property type="entry name" value="Peptidase_S11"/>
    <property type="match status" value="1"/>
</dbReference>
<dbReference type="EMBL" id="NPIA01000003">
    <property type="protein sequence ID" value="OZM57133.1"/>
    <property type="molecule type" value="Genomic_DNA"/>
</dbReference>
<keyword evidence="11" id="KW-0961">Cell wall biogenesis/degradation</keyword>
<gene>
    <name evidence="18" type="ORF">CIB95_06590</name>
</gene>
<feature type="signal peptide" evidence="16">
    <location>
        <begin position="1"/>
        <end position="21"/>
    </location>
</feature>
<evidence type="ECO:0000256" key="9">
    <source>
        <dbReference type="ARBA" id="ARBA00022960"/>
    </source>
</evidence>
<dbReference type="AlphaFoldDB" id="A0A263BTR6"/>
<evidence type="ECO:0000256" key="12">
    <source>
        <dbReference type="ARBA" id="ARBA00034000"/>
    </source>
</evidence>
<dbReference type="SUPFAM" id="SSF69189">
    <property type="entry name" value="Penicillin-binding protein associated domain"/>
    <property type="match status" value="1"/>
</dbReference>